<feature type="domain" description="Copper amine oxidase-like N-terminal" evidence="3">
    <location>
        <begin position="47"/>
        <end position="102"/>
    </location>
</feature>
<evidence type="ECO:0000256" key="1">
    <source>
        <dbReference type="SAM" id="MobiDB-lite"/>
    </source>
</evidence>
<evidence type="ECO:0000313" key="4">
    <source>
        <dbReference type="EMBL" id="OPH52997.1"/>
    </source>
</evidence>
<dbReference type="EMBL" id="MBTG01000025">
    <property type="protein sequence ID" value="OPH52997.1"/>
    <property type="molecule type" value="Genomic_DNA"/>
</dbReference>
<feature type="region of interest" description="Disordered" evidence="1">
    <location>
        <begin position="92"/>
        <end position="144"/>
    </location>
</feature>
<dbReference type="InterPro" id="IPR036582">
    <property type="entry name" value="Mao_N_sf"/>
</dbReference>
<dbReference type="Pfam" id="PF07833">
    <property type="entry name" value="Cu_amine_oxidN1"/>
    <property type="match status" value="1"/>
</dbReference>
<gene>
    <name evidence="4" type="ORF">BC351_32590</name>
</gene>
<feature type="compositionally biased region" description="Polar residues" evidence="1">
    <location>
        <begin position="92"/>
        <end position="103"/>
    </location>
</feature>
<reference evidence="5" key="1">
    <citation type="submission" date="2016-07" db="EMBL/GenBank/DDBJ databases">
        <authorList>
            <person name="Florea S."/>
            <person name="Webb J.S."/>
            <person name="Jaromczyk J."/>
            <person name="Schardl C.L."/>
        </authorList>
    </citation>
    <scope>NUCLEOTIDE SEQUENCE [LARGE SCALE GENOMIC DNA]</scope>
    <source>
        <strain evidence="5">CY1</strain>
    </source>
</reference>
<feature type="signal peptide" evidence="2">
    <location>
        <begin position="1"/>
        <end position="22"/>
    </location>
</feature>
<dbReference type="SUPFAM" id="SSF55383">
    <property type="entry name" value="Copper amine oxidase, domain N"/>
    <property type="match status" value="1"/>
</dbReference>
<dbReference type="AlphaFoldDB" id="A0A1V4HEC4"/>
<evidence type="ECO:0000313" key="5">
    <source>
        <dbReference type="Proteomes" id="UP000190626"/>
    </source>
</evidence>
<feature type="compositionally biased region" description="Low complexity" evidence="1">
    <location>
        <begin position="130"/>
        <end position="144"/>
    </location>
</feature>
<evidence type="ECO:0000256" key="2">
    <source>
        <dbReference type="SAM" id="SignalP"/>
    </source>
</evidence>
<dbReference type="Proteomes" id="UP000190626">
    <property type="component" value="Unassembled WGS sequence"/>
</dbReference>
<comment type="caution">
    <text evidence="4">The sequence shown here is derived from an EMBL/GenBank/DDBJ whole genome shotgun (WGS) entry which is preliminary data.</text>
</comment>
<feature type="chain" id="PRO_5038937767" description="Copper amine oxidase-like N-terminal domain-containing protein" evidence="2">
    <location>
        <begin position="23"/>
        <end position="317"/>
    </location>
</feature>
<sequence length="317" mass="33764">MKNLFSKKVSAIIAIVSLAVSAGTLAYADSALKQITAYQNQALKVTVNGSEVDMSSEDGTMYPVVYDGHSYVSAKAVAEAMGGSVKWNNSTQTVEITSGTRTGSGIPDKDNTTKPTPKPTAAPTPPPVTKPSEGSSNSGTVSSGESVAYTDIYNNPYSKGHWKANYKVSVNKVTPVTAEQVVDLGFKKPDDTSTTSWALVDVTVKADNINYTQVKPDPGSEYGYISSIVPQFSGVTVADKSAKIIGVTDYGFDGSFSRNLDDALGSNNKIKPGETKSYNVSGKILVTLFKGQSNMLWIRQQDSTVEFDSSALYIKLN</sequence>
<dbReference type="OrthoDB" id="337615at2"/>
<dbReference type="STRING" id="1469647.BC351_32590"/>
<evidence type="ECO:0000259" key="3">
    <source>
        <dbReference type="Pfam" id="PF07833"/>
    </source>
</evidence>
<name>A0A1V4HEC4_9BACL</name>
<keyword evidence="2" id="KW-0732">Signal</keyword>
<feature type="compositionally biased region" description="Pro residues" evidence="1">
    <location>
        <begin position="116"/>
        <end position="129"/>
    </location>
</feature>
<dbReference type="InterPro" id="IPR012854">
    <property type="entry name" value="Cu_amine_oxidase-like_N"/>
</dbReference>
<protein>
    <recommendedName>
        <fullName evidence="3">Copper amine oxidase-like N-terminal domain-containing protein</fullName>
    </recommendedName>
</protein>
<organism evidence="4 5">
    <name type="scientific">Paenibacillus ferrarius</name>
    <dbReference type="NCBI Taxonomy" id="1469647"/>
    <lineage>
        <taxon>Bacteria</taxon>
        <taxon>Bacillati</taxon>
        <taxon>Bacillota</taxon>
        <taxon>Bacilli</taxon>
        <taxon>Bacillales</taxon>
        <taxon>Paenibacillaceae</taxon>
        <taxon>Paenibacillus</taxon>
    </lineage>
</organism>
<proteinExistence type="predicted"/>
<dbReference type="RefSeq" id="WP_079416193.1">
    <property type="nucleotide sequence ID" value="NZ_MBTG01000025.1"/>
</dbReference>
<keyword evidence="5" id="KW-1185">Reference proteome</keyword>
<accession>A0A1V4HEC4</accession>